<comment type="caution">
    <text evidence="4">The sequence shown here is derived from an EMBL/GenBank/DDBJ whole genome shotgun (WGS) entry which is preliminary data.</text>
</comment>
<feature type="region of interest" description="Disordered" evidence="2">
    <location>
        <begin position="1"/>
        <end position="70"/>
    </location>
</feature>
<evidence type="ECO:0000256" key="2">
    <source>
        <dbReference type="SAM" id="MobiDB-lite"/>
    </source>
</evidence>
<dbReference type="InterPro" id="IPR007527">
    <property type="entry name" value="Znf_SWIM"/>
</dbReference>
<accession>A0AAN7BC01</accession>
<dbReference type="Proteomes" id="UP001301769">
    <property type="component" value="Unassembled WGS sequence"/>
</dbReference>
<sequence length="597" mass="65094">MSLSPTTGMSRLSLEAAPPSSTILQHKMQSQSRTTSSPRESEEDYESEWDEDEETGNVLSSPSGLKYDITNLSPKTQRVVKEMLDQQATEAPPQISLELCGIKEESEDDGIFYAFQLHEIVPCSVRLGSKHSKRFSKPKCECPDARYRNARPCKHLVWLFDRISKQTLFDHDPEAELTLTEYGYAQELGDPFQQVSDIRLDVLAEGLHCDVAAPNCDTAPPSRSRLREARELLAAIVGVESNELETYRTDLETSHNSSALIRRGDLEATFFSLLLASHSLATWVRQEIQPPEPVIDPFRAQHQRVLRIISELDAYSSSLQDPEALQARRIEGKEAEGPRNVSWAAAQIQHCVRRIEKLIARGASPLTAWERSSAARALVGILKAVVHHNIESHGGNTTDDRNLFMLLVGNHDTGFVFSALDMLVDQSQFIEELEDIMDLLGRFGAPASYAANMRSLITRMRSYKGGWDVNSGNRSAGGSVGTDSGGGTHRSNTPVLDERALGEHSPPSKSASAPTSVSDSPSGAPSAATADDGLFLTPELPASATRRGNPRGRAGPANSRSRGRGRGITSDPSSTAGAKRSVSGGGQDRGRGSKRAR</sequence>
<feature type="compositionally biased region" description="Low complexity" evidence="2">
    <location>
        <begin position="29"/>
        <end position="38"/>
    </location>
</feature>
<evidence type="ECO:0000313" key="5">
    <source>
        <dbReference type="Proteomes" id="UP001301769"/>
    </source>
</evidence>
<dbReference type="EMBL" id="MU858045">
    <property type="protein sequence ID" value="KAK4220251.1"/>
    <property type="molecule type" value="Genomic_DNA"/>
</dbReference>
<keyword evidence="5" id="KW-1185">Reference proteome</keyword>
<keyword evidence="1" id="KW-0863">Zinc-finger</keyword>
<keyword evidence="1" id="KW-0479">Metal-binding</keyword>
<dbReference type="AlphaFoldDB" id="A0AAN7BC01"/>
<feature type="compositionally biased region" description="Polar residues" evidence="2">
    <location>
        <begin position="19"/>
        <end position="28"/>
    </location>
</feature>
<name>A0AAN7BC01_9PEZI</name>
<keyword evidence="1" id="KW-0862">Zinc</keyword>
<proteinExistence type="predicted"/>
<feature type="compositionally biased region" description="Gly residues" evidence="2">
    <location>
        <begin position="478"/>
        <end position="488"/>
    </location>
</feature>
<gene>
    <name evidence="4" type="ORF">QBC37DRAFT_4449</name>
</gene>
<protein>
    <recommendedName>
        <fullName evidence="3">SWIM-type domain-containing protein</fullName>
    </recommendedName>
</protein>
<organism evidence="4 5">
    <name type="scientific">Rhypophila decipiens</name>
    <dbReference type="NCBI Taxonomy" id="261697"/>
    <lineage>
        <taxon>Eukaryota</taxon>
        <taxon>Fungi</taxon>
        <taxon>Dikarya</taxon>
        <taxon>Ascomycota</taxon>
        <taxon>Pezizomycotina</taxon>
        <taxon>Sordariomycetes</taxon>
        <taxon>Sordariomycetidae</taxon>
        <taxon>Sordariales</taxon>
        <taxon>Naviculisporaceae</taxon>
        <taxon>Rhypophila</taxon>
    </lineage>
</organism>
<feature type="compositionally biased region" description="Low complexity" evidence="2">
    <location>
        <begin position="551"/>
        <end position="560"/>
    </location>
</feature>
<reference evidence="4" key="1">
    <citation type="journal article" date="2023" name="Mol. Phylogenet. Evol.">
        <title>Genome-scale phylogeny and comparative genomics of the fungal order Sordariales.</title>
        <authorList>
            <person name="Hensen N."/>
            <person name="Bonometti L."/>
            <person name="Westerberg I."/>
            <person name="Brannstrom I.O."/>
            <person name="Guillou S."/>
            <person name="Cros-Aarteil S."/>
            <person name="Calhoun S."/>
            <person name="Haridas S."/>
            <person name="Kuo A."/>
            <person name="Mondo S."/>
            <person name="Pangilinan J."/>
            <person name="Riley R."/>
            <person name="LaButti K."/>
            <person name="Andreopoulos B."/>
            <person name="Lipzen A."/>
            <person name="Chen C."/>
            <person name="Yan M."/>
            <person name="Daum C."/>
            <person name="Ng V."/>
            <person name="Clum A."/>
            <person name="Steindorff A."/>
            <person name="Ohm R.A."/>
            <person name="Martin F."/>
            <person name="Silar P."/>
            <person name="Natvig D.O."/>
            <person name="Lalanne C."/>
            <person name="Gautier V."/>
            <person name="Ament-Velasquez S.L."/>
            <person name="Kruys A."/>
            <person name="Hutchinson M.I."/>
            <person name="Powell A.J."/>
            <person name="Barry K."/>
            <person name="Miller A.N."/>
            <person name="Grigoriev I.V."/>
            <person name="Debuchy R."/>
            <person name="Gladieux P."/>
            <person name="Hiltunen Thoren M."/>
            <person name="Johannesson H."/>
        </authorList>
    </citation>
    <scope>NUCLEOTIDE SEQUENCE</scope>
    <source>
        <strain evidence="4">PSN293</strain>
    </source>
</reference>
<reference evidence="4" key="2">
    <citation type="submission" date="2023-05" db="EMBL/GenBank/DDBJ databases">
        <authorList>
            <consortium name="Lawrence Berkeley National Laboratory"/>
            <person name="Steindorff A."/>
            <person name="Hensen N."/>
            <person name="Bonometti L."/>
            <person name="Westerberg I."/>
            <person name="Brannstrom I.O."/>
            <person name="Guillou S."/>
            <person name="Cros-Aarteil S."/>
            <person name="Calhoun S."/>
            <person name="Haridas S."/>
            <person name="Kuo A."/>
            <person name="Mondo S."/>
            <person name="Pangilinan J."/>
            <person name="Riley R."/>
            <person name="Labutti K."/>
            <person name="Andreopoulos B."/>
            <person name="Lipzen A."/>
            <person name="Chen C."/>
            <person name="Yanf M."/>
            <person name="Daum C."/>
            <person name="Ng V."/>
            <person name="Clum A."/>
            <person name="Ohm R."/>
            <person name="Martin F."/>
            <person name="Silar P."/>
            <person name="Natvig D."/>
            <person name="Lalanne C."/>
            <person name="Gautier V."/>
            <person name="Ament-Velasquez S.L."/>
            <person name="Kruys A."/>
            <person name="Hutchinson M.I."/>
            <person name="Powell A.J."/>
            <person name="Barry K."/>
            <person name="Miller A.N."/>
            <person name="Grigoriev I.V."/>
            <person name="Debuchy R."/>
            <person name="Gladieux P."/>
            <person name="Thoren M.H."/>
            <person name="Johannesson H."/>
        </authorList>
    </citation>
    <scope>NUCLEOTIDE SEQUENCE</scope>
    <source>
        <strain evidence="4">PSN293</strain>
    </source>
</reference>
<feature type="region of interest" description="Disordered" evidence="2">
    <location>
        <begin position="468"/>
        <end position="597"/>
    </location>
</feature>
<evidence type="ECO:0000313" key="4">
    <source>
        <dbReference type="EMBL" id="KAK4220251.1"/>
    </source>
</evidence>
<feature type="compositionally biased region" description="Polar residues" evidence="2">
    <location>
        <begin position="1"/>
        <end position="10"/>
    </location>
</feature>
<feature type="compositionally biased region" description="Acidic residues" evidence="2">
    <location>
        <begin position="41"/>
        <end position="55"/>
    </location>
</feature>
<dbReference type="PROSITE" id="PS50966">
    <property type="entry name" value="ZF_SWIM"/>
    <property type="match status" value="1"/>
</dbReference>
<evidence type="ECO:0000256" key="1">
    <source>
        <dbReference type="PROSITE-ProRule" id="PRU00325"/>
    </source>
</evidence>
<evidence type="ECO:0000259" key="3">
    <source>
        <dbReference type="PROSITE" id="PS50966"/>
    </source>
</evidence>
<feature type="domain" description="SWIM-type" evidence="3">
    <location>
        <begin position="125"/>
        <end position="164"/>
    </location>
</feature>
<dbReference type="GO" id="GO:0008270">
    <property type="term" value="F:zinc ion binding"/>
    <property type="evidence" value="ECO:0007669"/>
    <property type="project" value="UniProtKB-KW"/>
</dbReference>
<feature type="compositionally biased region" description="Low complexity" evidence="2">
    <location>
        <begin position="505"/>
        <end position="522"/>
    </location>
</feature>